<name>A0A6C0LSB6_9ZZZZ</name>
<dbReference type="AlphaFoldDB" id="A0A6C0LSB6"/>
<dbReference type="EMBL" id="MN740556">
    <property type="protein sequence ID" value="QHU33270.1"/>
    <property type="molecule type" value="Genomic_DNA"/>
</dbReference>
<sequence>MSKKNIMNLMVDIFYMNEEIMYSIIFSSNSKLSKSFKKNVSKILNLQITNKATTFKKKMFHLF</sequence>
<accession>A0A6C0LSB6</accession>
<evidence type="ECO:0000313" key="1">
    <source>
        <dbReference type="EMBL" id="QHU33270.1"/>
    </source>
</evidence>
<proteinExistence type="predicted"/>
<organism evidence="1">
    <name type="scientific">viral metagenome</name>
    <dbReference type="NCBI Taxonomy" id="1070528"/>
    <lineage>
        <taxon>unclassified sequences</taxon>
        <taxon>metagenomes</taxon>
        <taxon>organismal metagenomes</taxon>
    </lineage>
</organism>
<protein>
    <submittedName>
        <fullName evidence="1">Uncharacterized protein</fullName>
    </submittedName>
</protein>
<reference evidence="1" key="1">
    <citation type="journal article" date="2020" name="Nature">
        <title>Giant virus diversity and host interactions through global metagenomics.</title>
        <authorList>
            <person name="Schulz F."/>
            <person name="Roux S."/>
            <person name="Paez-Espino D."/>
            <person name="Jungbluth S."/>
            <person name="Walsh D.A."/>
            <person name="Denef V.J."/>
            <person name="McMahon K.D."/>
            <person name="Konstantinidis K.T."/>
            <person name="Eloe-Fadrosh E.A."/>
            <person name="Kyrpides N.C."/>
            <person name="Woyke T."/>
        </authorList>
    </citation>
    <scope>NUCLEOTIDE SEQUENCE</scope>
    <source>
        <strain evidence="1">GVMAG-S-1014582-52</strain>
    </source>
</reference>